<dbReference type="Pfam" id="PF12974">
    <property type="entry name" value="Phosphonate-bd"/>
    <property type="match status" value="1"/>
</dbReference>
<dbReference type="EMBL" id="JBHSWH010000001">
    <property type="protein sequence ID" value="MFC6704883.1"/>
    <property type="molecule type" value="Genomic_DNA"/>
</dbReference>
<evidence type="ECO:0000313" key="3">
    <source>
        <dbReference type="Proteomes" id="UP001596298"/>
    </source>
</evidence>
<name>A0ABW2ADA8_9MICO</name>
<dbReference type="RefSeq" id="WP_382399517.1">
    <property type="nucleotide sequence ID" value="NZ_JBHSWH010000001.1"/>
</dbReference>
<protein>
    <submittedName>
        <fullName evidence="2">PhnD/SsuA/transferrin family substrate-binding protein</fullName>
    </submittedName>
</protein>
<reference evidence="3" key="1">
    <citation type="journal article" date="2019" name="Int. J. Syst. Evol. Microbiol.">
        <title>The Global Catalogue of Microorganisms (GCM) 10K type strain sequencing project: providing services to taxonomists for standard genome sequencing and annotation.</title>
        <authorList>
            <consortium name="The Broad Institute Genomics Platform"/>
            <consortium name="The Broad Institute Genome Sequencing Center for Infectious Disease"/>
            <person name="Wu L."/>
            <person name="Ma J."/>
        </authorList>
    </citation>
    <scope>NUCLEOTIDE SEQUENCE [LARGE SCALE GENOMIC DNA]</scope>
    <source>
        <strain evidence="3">CCUG 58127</strain>
    </source>
</reference>
<comment type="caution">
    <text evidence="2">The sequence shown here is derived from an EMBL/GenBank/DDBJ whole genome shotgun (WGS) entry which is preliminary data.</text>
</comment>
<proteinExistence type="predicted"/>
<evidence type="ECO:0000313" key="2">
    <source>
        <dbReference type="EMBL" id="MFC6704883.1"/>
    </source>
</evidence>
<keyword evidence="3" id="KW-1185">Reference proteome</keyword>
<dbReference type="Proteomes" id="UP001596298">
    <property type="component" value="Unassembled WGS sequence"/>
</dbReference>
<sequence>MTVKPIISAYRRMIRDLEFDVAELAPVTYVMAREAGIPLIAIPVFINRKFHHSDIVCGPKSGIRAPKDLEGKEVGVRAFSVSTGVWGRGLLAEQYGVDIESITWVVDDDDHIQGKEPANQRRVTDDRSLESLLLADELGAAFSGNAGTGRAGAPREGWTETAPADTEEAASYPLFPDAKVLERDWFLRTGVYPLHSVIVIRSELAERAPELPTELYAALVRSKQKYLAEDPTWAQQPRLARQAAQVGGDPVPYGAEPNQPSIDALVRYSAEQGLISNRPTALFAPGDYPVG</sequence>
<evidence type="ECO:0000256" key="1">
    <source>
        <dbReference type="SAM" id="MobiDB-lite"/>
    </source>
</evidence>
<gene>
    <name evidence="2" type="ORF">ACFQDH_06275</name>
</gene>
<feature type="region of interest" description="Disordered" evidence="1">
    <location>
        <begin position="145"/>
        <end position="165"/>
    </location>
</feature>
<accession>A0ABW2ADA8</accession>
<organism evidence="2 3">
    <name type="scientific">Flexivirga alba</name>
    <dbReference type="NCBI Taxonomy" id="702742"/>
    <lineage>
        <taxon>Bacteria</taxon>
        <taxon>Bacillati</taxon>
        <taxon>Actinomycetota</taxon>
        <taxon>Actinomycetes</taxon>
        <taxon>Micrococcales</taxon>
        <taxon>Dermacoccaceae</taxon>
        <taxon>Flexivirga</taxon>
    </lineage>
</organism>
<dbReference type="SUPFAM" id="SSF53850">
    <property type="entry name" value="Periplasmic binding protein-like II"/>
    <property type="match status" value="1"/>
</dbReference>
<dbReference type="Gene3D" id="3.40.190.10">
    <property type="entry name" value="Periplasmic binding protein-like II"/>
    <property type="match status" value="2"/>
</dbReference>